<keyword evidence="2" id="KW-1185">Reference proteome</keyword>
<evidence type="ECO:0000313" key="2">
    <source>
        <dbReference type="Proteomes" id="UP001054252"/>
    </source>
</evidence>
<protein>
    <submittedName>
        <fullName evidence="1">Uncharacterized protein</fullName>
    </submittedName>
</protein>
<proteinExistence type="predicted"/>
<name>A0AAV5L011_9ROSI</name>
<dbReference type="Proteomes" id="UP001054252">
    <property type="component" value="Unassembled WGS sequence"/>
</dbReference>
<organism evidence="1 2">
    <name type="scientific">Rubroshorea leprosula</name>
    <dbReference type="NCBI Taxonomy" id="152421"/>
    <lineage>
        <taxon>Eukaryota</taxon>
        <taxon>Viridiplantae</taxon>
        <taxon>Streptophyta</taxon>
        <taxon>Embryophyta</taxon>
        <taxon>Tracheophyta</taxon>
        <taxon>Spermatophyta</taxon>
        <taxon>Magnoliopsida</taxon>
        <taxon>eudicotyledons</taxon>
        <taxon>Gunneridae</taxon>
        <taxon>Pentapetalae</taxon>
        <taxon>rosids</taxon>
        <taxon>malvids</taxon>
        <taxon>Malvales</taxon>
        <taxon>Dipterocarpaceae</taxon>
        <taxon>Rubroshorea</taxon>
    </lineage>
</organism>
<gene>
    <name evidence="1" type="ORF">SLEP1_g39135</name>
</gene>
<dbReference type="EMBL" id="BPVZ01000086">
    <property type="protein sequence ID" value="GKV30311.1"/>
    <property type="molecule type" value="Genomic_DNA"/>
</dbReference>
<accession>A0AAV5L011</accession>
<sequence length="99" mass="10897">MAHICHGTKWHSCYSTIGRIFWSYMDGADGLVGYGAASTVGGVEVKLEPHRESVRLVGFESDSEDDDNGALAIDLNSGKEYGMDHVDGYDEDEILREIQ</sequence>
<comment type="caution">
    <text evidence="1">The sequence shown here is derived from an EMBL/GenBank/DDBJ whole genome shotgun (WGS) entry which is preliminary data.</text>
</comment>
<reference evidence="1 2" key="1">
    <citation type="journal article" date="2021" name="Commun. Biol.">
        <title>The genome of Shorea leprosula (Dipterocarpaceae) highlights the ecological relevance of drought in aseasonal tropical rainforests.</title>
        <authorList>
            <person name="Ng K.K.S."/>
            <person name="Kobayashi M.J."/>
            <person name="Fawcett J.A."/>
            <person name="Hatakeyama M."/>
            <person name="Paape T."/>
            <person name="Ng C.H."/>
            <person name="Ang C.C."/>
            <person name="Tnah L.H."/>
            <person name="Lee C.T."/>
            <person name="Nishiyama T."/>
            <person name="Sese J."/>
            <person name="O'Brien M.J."/>
            <person name="Copetti D."/>
            <person name="Mohd Noor M.I."/>
            <person name="Ong R.C."/>
            <person name="Putra M."/>
            <person name="Sireger I.Z."/>
            <person name="Indrioko S."/>
            <person name="Kosugi Y."/>
            <person name="Izuno A."/>
            <person name="Isagi Y."/>
            <person name="Lee S.L."/>
            <person name="Shimizu K.K."/>
        </authorList>
    </citation>
    <scope>NUCLEOTIDE SEQUENCE [LARGE SCALE GENOMIC DNA]</scope>
    <source>
        <strain evidence="1">214</strain>
    </source>
</reference>
<dbReference type="AlphaFoldDB" id="A0AAV5L011"/>
<evidence type="ECO:0000313" key="1">
    <source>
        <dbReference type="EMBL" id="GKV30311.1"/>
    </source>
</evidence>